<feature type="binding site" evidence="9">
    <location>
        <begin position="112"/>
        <end position="119"/>
    </location>
    <ligand>
        <name>GTP</name>
        <dbReference type="ChEBI" id="CHEBI:37565"/>
    </ligand>
</feature>
<dbReference type="SUPFAM" id="SSF47364">
    <property type="entry name" value="Domain of the SRP/SRP receptor G-proteins"/>
    <property type="match status" value="1"/>
</dbReference>
<comment type="subcellular location">
    <subcellularLocation>
        <location evidence="9">Cell membrane</location>
        <topology evidence="9">Peripheral membrane protein</topology>
        <orientation evidence="9">Cytoplasmic side</orientation>
    </subcellularLocation>
    <subcellularLocation>
        <location evidence="9">Cytoplasm</location>
    </subcellularLocation>
</comment>
<feature type="domain" description="SRP54-type proteins GTP-binding" evidence="10">
    <location>
        <begin position="279"/>
        <end position="292"/>
    </location>
</feature>
<dbReference type="SUPFAM" id="SSF52540">
    <property type="entry name" value="P-loop containing nucleoside triphosphate hydrolases"/>
    <property type="match status" value="1"/>
</dbReference>
<dbReference type="GO" id="GO:0006614">
    <property type="term" value="P:SRP-dependent cotranslational protein targeting to membrane"/>
    <property type="evidence" value="ECO:0007669"/>
    <property type="project" value="InterPro"/>
</dbReference>
<dbReference type="SMART" id="SM00962">
    <property type="entry name" value="SRP54"/>
    <property type="match status" value="1"/>
</dbReference>
<organism evidence="11 12">
    <name type="scientific">Calorimonas adulescens</name>
    <dbReference type="NCBI Taxonomy" id="2606906"/>
    <lineage>
        <taxon>Bacteria</taxon>
        <taxon>Bacillati</taxon>
        <taxon>Bacillota</taxon>
        <taxon>Clostridia</taxon>
        <taxon>Thermoanaerobacterales</taxon>
        <taxon>Thermoanaerobacteraceae</taxon>
        <taxon>Calorimonas</taxon>
    </lineage>
</organism>
<dbReference type="SMART" id="SM00382">
    <property type="entry name" value="AAA"/>
    <property type="match status" value="1"/>
</dbReference>
<dbReference type="SMART" id="SM00963">
    <property type="entry name" value="SRP54_N"/>
    <property type="match status" value="1"/>
</dbReference>
<dbReference type="FunFam" id="3.40.50.300:FF:000053">
    <property type="entry name" value="Signal recognition particle receptor FtsY"/>
    <property type="match status" value="1"/>
</dbReference>
<evidence type="ECO:0000256" key="9">
    <source>
        <dbReference type="HAMAP-Rule" id="MF_00920"/>
    </source>
</evidence>
<evidence type="ECO:0000256" key="8">
    <source>
        <dbReference type="ARBA" id="ARBA00048027"/>
    </source>
</evidence>
<keyword evidence="3 9" id="KW-0547">Nucleotide-binding</keyword>
<dbReference type="CDD" id="cd17874">
    <property type="entry name" value="FtsY"/>
    <property type="match status" value="1"/>
</dbReference>
<protein>
    <recommendedName>
        <fullName evidence="9">Signal recognition particle receptor FtsY</fullName>
        <shortName evidence="9">SRP receptor</shortName>
        <ecNumber evidence="9">3.6.5.4</ecNumber>
    </recommendedName>
</protein>
<dbReference type="Gene3D" id="3.40.50.300">
    <property type="entry name" value="P-loop containing nucleotide triphosphate hydrolases"/>
    <property type="match status" value="1"/>
</dbReference>
<dbReference type="InterPro" id="IPR036225">
    <property type="entry name" value="SRP/SRP_N"/>
</dbReference>
<dbReference type="EMBL" id="VTPS01000001">
    <property type="protein sequence ID" value="TZE83379.1"/>
    <property type="molecule type" value="Genomic_DNA"/>
</dbReference>
<evidence type="ECO:0000313" key="11">
    <source>
        <dbReference type="EMBL" id="TZE83379.1"/>
    </source>
</evidence>
<dbReference type="GO" id="GO:0005886">
    <property type="term" value="C:plasma membrane"/>
    <property type="evidence" value="ECO:0007669"/>
    <property type="project" value="UniProtKB-SubCell"/>
</dbReference>
<dbReference type="PANTHER" id="PTHR43134:SF1">
    <property type="entry name" value="SIGNAL RECOGNITION PARTICLE RECEPTOR SUBUNIT ALPHA"/>
    <property type="match status" value="1"/>
</dbReference>
<dbReference type="InterPro" id="IPR013822">
    <property type="entry name" value="Signal_recog_particl_SRP54_hlx"/>
</dbReference>
<proteinExistence type="inferred from homology"/>
<reference evidence="11 12" key="1">
    <citation type="submission" date="2019-08" db="EMBL/GenBank/DDBJ databases">
        <title>Calorimonas adulescens gen. nov., sp. nov., an anaerobic thermophilic bacterium from Sakhalin hot spring.</title>
        <authorList>
            <person name="Khomyakova M.A."/>
            <person name="Merkel A.Y."/>
            <person name="Novikov A."/>
            <person name="Bonch-Osmolovskaya E.A."/>
            <person name="Slobodkin A.I."/>
        </authorList>
    </citation>
    <scope>NUCLEOTIDE SEQUENCE [LARGE SCALE GENOMIC DNA]</scope>
    <source>
        <strain evidence="11 12">A05MB</strain>
    </source>
</reference>
<dbReference type="InterPro" id="IPR004390">
    <property type="entry name" value="SR_rcpt_FtsY"/>
</dbReference>
<comment type="caution">
    <text evidence="11">The sequence shown here is derived from an EMBL/GenBank/DDBJ whole genome shotgun (WGS) entry which is preliminary data.</text>
</comment>
<comment type="function">
    <text evidence="9">Involved in targeting and insertion of nascent membrane proteins into the cytoplasmic membrane. Acts as a receptor for the complex formed by the signal recognition particle (SRP) and the ribosome-nascent chain (RNC).</text>
</comment>
<evidence type="ECO:0000256" key="5">
    <source>
        <dbReference type="ARBA" id="ARBA00023134"/>
    </source>
</evidence>
<keyword evidence="2 9" id="KW-0963">Cytoplasm</keyword>
<evidence type="ECO:0000256" key="1">
    <source>
        <dbReference type="ARBA" id="ARBA00022475"/>
    </source>
</evidence>
<dbReference type="Pfam" id="PF00448">
    <property type="entry name" value="SRP54"/>
    <property type="match status" value="1"/>
</dbReference>
<dbReference type="GO" id="GO:0005737">
    <property type="term" value="C:cytoplasm"/>
    <property type="evidence" value="ECO:0007669"/>
    <property type="project" value="UniProtKB-SubCell"/>
</dbReference>
<sequence length="307" mass="34164">MFDFFGSQFSKLKTGLTKTRNNLSKKIQDLIRFNKELNSEFYEELEEILILSDVGVDTTQKIIEQLKKDIRLRGIKTSDECKQLLKEILIQFLIENQDEFVITSPTVITVVGVNGVGKTTTIAKLASKYKAAGKKIILAAGDTFRAAATEQLEIWGQRLNVDVIKHKEGSDPSAVIFDAINASKARGADILICDTAGRLHTKTNLMNELSKIKKVIDREYVDAQKEVFLVLDATTGQNALQQVKIFREATDITGIVLTKLDGTAKGGIVVAIKSEFKFPIRYIGIGEQADDLQEFNAQDFVNALLDF</sequence>
<keyword evidence="7 9" id="KW-0675">Receptor</keyword>
<evidence type="ECO:0000256" key="2">
    <source>
        <dbReference type="ARBA" id="ARBA00022490"/>
    </source>
</evidence>
<comment type="similarity">
    <text evidence="9">Belongs to the GTP-binding SRP family. FtsY subfamily.</text>
</comment>
<dbReference type="GO" id="GO:0005525">
    <property type="term" value="F:GTP binding"/>
    <property type="evidence" value="ECO:0007669"/>
    <property type="project" value="UniProtKB-UniRule"/>
</dbReference>
<accession>A0A5D8QGN0</accession>
<dbReference type="InterPro" id="IPR000897">
    <property type="entry name" value="SRP54_GTPase_dom"/>
</dbReference>
<keyword evidence="12" id="KW-1185">Reference proteome</keyword>
<dbReference type="Proteomes" id="UP000322976">
    <property type="component" value="Unassembled WGS sequence"/>
</dbReference>
<dbReference type="EC" id="3.6.5.4" evidence="9"/>
<keyword evidence="1 9" id="KW-1003">Cell membrane</keyword>
<evidence type="ECO:0000256" key="4">
    <source>
        <dbReference type="ARBA" id="ARBA00022801"/>
    </source>
</evidence>
<feature type="binding site" evidence="9">
    <location>
        <begin position="194"/>
        <end position="198"/>
    </location>
    <ligand>
        <name>GTP</name>
        <dbReference type="ChEBI" id="CHEBI:37565"/>
    </ligand>
</feature>
<evidence type="ECO:0000256" key="3">
    <source>
        <dbReference type="ARBA" id="ARBA00022741"/>
    </source>
</evidence>
<dbReference type="HAMAP" id="MF_00920">
    <property type="entry name" value="FtsY"/>
    <property type="match status" value="1"/>
</dbReference>
<dbReference type="RefSeq" id="WP_149543997.1">
    <property type="nucleotide sequence ID" value="NZ_VTPS01000001.1"/>
</dbReference>
<dbReference type="FunFam" id="1.20.120.140:FF:000002">
    <property type="entry name" value="Signal recognition particle receptor FtsY"/>
    <property type="match status" value="1"/>
</dbReference>
<dbReference type="GO" id="GO:0005047">
    <property type="term" value="F:signal recognition particle binding"/>
    <property type="evidence" value="ECO:0007669"/>
    <property type="project" value="TreeGrafter"/>
</dbReference>
<name>A0A5D8QGN0_9THEO</name>
<dbReference type="Pfam" id="PF02881">
    <property type="entry name" value="SRP54_N"/>
    <property type="match status" value="1"/>
</dbReference>
<dbReference type="NCBIfam" id="TIGR00064">
    <property type="entry name" value="ftsY"/>
    <property type="match status" value="1"/>
</dbReference>
<evidence type="ECO:0000256" key="6">
    <source>
        <dbReference type="ARBA" id="ARBA00023136"/>
    </source>
</evidence>
<dbReference type="GO" id="GO:0003924">
    <property type="term" value="F:GTPase activity"/>
    <property type="evidence" value="ECO:0007669"/>
    <property type="project" value="UniProtKB-UniRule"/>
</dbReference>
<dbReference type="InterPro" id="IPR003593">
    <property type="entry name" value="AAA+_ATPase"/>
</dbReference>
<dbReference type="Gene3D" id="1.20.120.140">
    <property type="entry name" value="Signal recognition particle SRP54, nucleotide-binding domain"/>
    <property type="match status" value="1"/>
</dbReference>
<dbReference type="InterPro" id="IPR042101">
    <property type="entry name" value="SRP54_N_sf"/>
</dbReference>
<evidence type="ECO:0000256" key="7">
    <source>
        <dbReference type="ARBA" id="ARBA00023170"/>
    </source>
</evidence>
<keyword evidence="5 9" id="KW-0342">GTP-binding</keyword>
<gene>
    <name evidence="9 11" type="primary">ftsY</name>
    <name evidence="11" type="ORF">FWJ32_00390</name>
</gene>
<dbReference type="PANTHER" id="PTHR43134">
    <property type="entry name" value="SIGNAL RECOGNITION PARTICLE RECEPTOR SUBUNIT ALPHA"/>
    <property type="match status" value="1"/>
</dbReference>
<dbReference type="AlphaFoldDB" id="A0A5D8QGN0"/>
<keyword evidence="4 9" id="KW-0378">Hydrolase</keyword>
<evidence type="ECO:0000313" key="12">
    <source>
        <dbReference type="Proteomes" id="UP000322976"/>
    </source>
</evidence>
<comment type="catalytic activity">
    <reaction evidence="8 9">
        <text>GTP + H2O = GDP + phosphate + H(+)</text>
        <dbReference type="Rhea" id="RHEA:19669"/>
        <dbReference type="ChEBI" id="CHEBI:15377"/>
        <dbReference type="ChEBI" id="CHEBI:15378"/>
        <dbReference type="ChEBI" id="CHEBI:37565"/>
        <dbReference type="ChEBI" id="CHEBI:43474"/>
        <dbReference type="ChEBI" id="CHEBI:58189"/>
        <dbReference type="EC" id="3.6.5.4"/>
    </reaction>
</comment>
<dbReference type="InterPro" id="IPR027417">
    <property type="entry name" value="P-loop_NTPase"/>
</dbReference>
<dbReference type="PROSITE" id="PS00300">
    <property type="entry name" value="SRP54"/>
    <property type="match status" value="1"/>
</dbReference>
<keyword evidence="6 9" id="KW-0472">Membrane</keyword>
<feature type="binding site" evidence="9">
    <location>
        <begin position="258"/>
        <end position="261"/>
    </location>
    <ligand>
        <name>GTP</name>
        <dbReference type="ChEBI" id="CHEBI:37565"/>
    </ligand>
</feature>
<evidence type="ECO:0000259" key="10">
    <source>
        <dbReference type="PROSITE" id="PS00300"/>
    </source>
</evidence>
<comment type="subunit">
    <text evidence="9">Part of the signal recognition particle protein translocation system, which is composed of SRP and FtsY.</text>
</comment>